<feature type="domain" description="PDEase" evidence="2">
    <location>
        <begin position="270"/>
        <end position="311"/>
    </location>
</feature>
<dbReference type="EMBL" id="JAGRRH010000013">
    <property type="protein sequence ID" value="KAG7360521.1"/>
    <property type="molecule type" value="Genomic_DNA"/>
</dbReference>
<keyword evidence="1" id="KW-0472">Membrane</keyword>
<keyword evidence="1" id="KW-1133">Transmembrane helix</keyword>
<dbReference type="Proteomes" id="UP000693970">
    <property type="component" value="Unassembled WGS sequence"/>
</dbReference>
<dbReference type="GO" id="GO:0007165">
    <property type="term" value="P:signal transduction"/>
    <property type="evidence" value="ECO:0007669"/>
    <property type="project" value="InterPro"/>
</dbReference>
<comment type="caution">
    <text evidence="3">The sequence shown here is derived from an EMBL/GenBank/DDBJ whole genome shotgun (WGS) entry which is preliminary data.</text>
</comment>
<proteinExistence type="predicted"/>
<keyword evidence="4" id="KW-1185">Reference proteome</keyword>
<evidence type="ECO:0000313" key="4">
    <source>
        <dbReference type="Proteomes" id="UP000693970"/>
    </source>
</evidence>
<evidence type="ECO:0000259" key="2">
    <source>
        <dbReference type="Pfam" id="PF00233"/>
    </source>
</evidence>
<sequence length="374" mass="41594">MTQTKRGTQLLEMPSDFAGQSMEYEHCPFLLYMYPTATLYEDNSSWGKLMLIFGLASLFAAVAAFIALWSMPTGSQTQTGKNHWIPVTIGGSYPAFQGHPSVAAGARYGVNAKSDTFINSTVMFADIRGLATWRNDKSEEDTTNILDTVKRAMNIVAKRYGIPQVEMEEESFGAIIGSNGNDCDHAAILVLFAYQTEGASICKENDEDYRKFKRLSLLRACLSHCTDHGSNDQQNEIFLGGLCDGLRWQTPIHRRYCQGGGKKTFSMGSDPLDPFALIFAAMVHDVDHVGVSNQQLIKESSPIASLYKNRSDARRADVDPATQWYNAELAFFDKFLIPLLRRLKNSGVFGGYGEVYLKNASDNRDHWKSQGPCP</sequence>
<reference evidence="3" key="2">
    <citation type="submission" date="2021-04" db="EMBL/GenBank/DDBJ databases">
        <authorList>
            <person name="Podell S."/>
        </authorList>
    </citation>
    <scope>NUCLEOTIDE SEQUENCE</scope>
    <source>
        <strain evidence="3">Hildebrandi</strain>
    </source>
</reference>
<protein>
    <submittedName>
        <fullName evidence="3">3'5'-cyclic nucleotide phosphodiesterase</fullName>
    </submittedName>
</protein>
<dbReference type="AlphaFoldDB" id="A0A9K3PV58"/>
<organism evidence="3 4">
    <name type="scientific">Nitzschia inconspicua</name>
    <dbReference type="NCBI Taxonomy" id="303405"/>
    <lineage>
        <taxon>Eukaryota</taxon>
        <taxon>Sar</taxon>
        <taxon>Stramenopiles</taxon>
        <taxon>Ochrophyta</taxon>
        <taxon>Bacillariophyta</taxon>
        <taxon>Bacillariophyceae</taxon>
        <taxon>Bacillariophycidae</taxon>
        <taxon>Bacillariales</taxon>
        <taxon>Bacillariaceae</taxon>
        <taxon>Nitzschia</taxon>
    </lineage>
</organism>
<name>A0A9K3PV58_9STRA</name>
<dbReference type="InterPro" id="IPR003607">
    <property type="entry name" value="HD/PDEase_dom"/>
</dbReference>
<keyword evidence="1" id="KW-0812">Transmembrane</keyword>
<dbReference type="InterPro" id="IPR002073">
    <property type="entry name" value="PDEase_catalytic_dom"/>
</dbReference>
<evidence type="ECO:0000256" key="1">
    <source>
        <dbReference type="SAM" id="Phobius"/>
    </source>
</evidence>
<reference evidence="3" key="1">
    <citation type="journal article" date="2021" name="Sci. Rep.">
        <title>Diploid genomic architecture of Nitzschia inconspicua, an elite biomass production diatom.</title>
        <authorList>
            <person name="Oliver A."/>
            <person name="Podell S."/>
            <person name="Pinowska A."/>
            <person name="Traller J.C."/>
            <person name="Smith S.R."/>
            <person name="McClure R."/>
            <person name="Beliaev A."/>
            <person name="Bohutskyi P."/>
            <person name="Hill E.A."/>
            <person name="Rabines A."/>
            <person name="Zheng H."/>
            <person name="Allen L.Z."/>
            <person name="Kuo A."/>
            <person name="Grigoriev I.V."/>
            <person name="Allen A.E."/>
            <person name="Hazlebeck D."/>
            <person name="Allen E.E."/>
        </authorList>
    </citation>
    <scope>NUCLEOTIDE SEQUENCE</scope>
    <source>
        <strain evidence="3">Hildebrandi</strain>
    </source>
</reference>
<dbReference type="CDD" id="cd00077">
    <property type="entry name" value="HDc"/>
    <property type="match status" value="1"/>
</dbReference>
<dbReference type="OrthoDB" id="546632at2759"/>
<feature type="transmembrane region" description="Helical" evidence="1">
    <location>
        <begin position="49"/>
        <end position="71"/>
    </location>
</feature>
<evidence type="ECO:0000313" key="3">
    <source>
        <dbReference type="EMBL" id="KAG7360521.1"/>
    </source>
</evidence>
<gene>
    <name evidence="3" type="ORF">IV203_035620</name>
</gene>
<accession>A0A9K3PV58</accession>
<dbReference type="GO" id="GO:0004114">
    <property type="term" value="F:3',5'-cyclic-nucleotide phosphodiesterase activity"/>
    <property type="evidence" value="ECO:0007669"/>
    <property type="project" value="InterPro"/>
</dbReference>
<dbReference type="Pfam" id="PF00233">
    <property type="entry name" value="PDEase_I"/>
    <property type="match status" value="1"/>
</dbReference>